<evidence type="ECO:0000313" key="2">
    <source>
        <dbReference type="Proteomes" id="UP000308600"/>
    </source>
</evidence>
<keyword evidence="2" id="KW-1185">Reference proteome</keyword>
<reference evidence="1 2" key="1">
    <citation type="journal article" date="2019" name="Nat. Ecol. Evol.">
        <title>Megaphylogeny resolves global patterns of mushroom evolution.</title>
        <authorList>
            <person name="Varga T."/>
            <person name="Krizsan K."/>
            <person name="Foldi C."/>
            <person name="Dima B."/>
            <person name="Sanchez-Garcia M."/>
            <person name="Sanchez-Ramirez S."/>
            <person name="Szollosi G.J."/>
            <person name="Szarkandi J.G."/>
            <person name="Papp V."/>
            <person name="Albert L."/>
            <person name="Andreopoulos W."/>
            <person name="Angelini C."/>
            <person name="Antonin V."/>
            <person name="Barry K.W."/>
            <person name="Bougher N.L."/>
            <person name="Buchanan P."/>
            <person name="Buyck B."/>
            <person name="Bense V."/>
            <person name="Catcheside P."/>
            <person name="Chovatia M."/>
            <person name="Cooper J."/>
            <person name="Damon W."/>
            <person name="Desjardin D."/>
            <person name="Finy P."/>
            <person name="Geml J."/>
            <person name="Haridas S."/>
            <person name="Hughes K."/>
            <person name="Justo A."/>
            <person name="Karasinski D."/>
            <person name="Kautmanova I."/>
            <person name="Kiss B."/>
            <person name="Kocsube S."/>
            <person name="Kotiranta H."/>
            <person name="LaButti K.M."/>
            <person name="Lechner B.E."/>
            <person name="Liimatainen K."/>
            <person name="Lipzen A."/>
            <person name="Lukacs Z."/>
            <person name="Mihaltcheva S."/>
            <person name="Morgado L.N."/>
            <person name="Niskanen T."/>
            <person name="Noordeloos M.E."/>
            <person name="Ohm R.A."/>
            <person name="Ortiz-Santana B."/>
            <person name="Ovrebo C."/>
            <person name="Racz N."/>
            <person name="Riley R."/>
            <person name="Savchenko A."/>
            <person name="Shiryaev A."/>
            <person name="Soop K."/>
            <person name="Spirin V."/>
            <person name="Szebenyi C."/>
            <person name="Tomsovsky M."/>
            <person name="Tulloss R.E."/>
            <person name="Uehling J."/>
            <person name="Grigoriev I.V."/>
            <person name="Vagvolgyi C."/>
            <person name="Papp T."/>
            <person name="Martin F.M."/>
            <person name="Miettinen O."/>
            <person name="Hibbett D.S."/>
            <person name="Nagy L.G."/>
        </authorList>
    </citation>
    <scope>NUCLEOTIDE SEQUENCE [LARGE SCALE GENOMIC DNA]</scope>
    <source>
        <strain evidence="1 2">NL-1719</strain>
    </source>
</reference>
<sequence>MPSKKSQKVAIQQHSDSSDSENDAPEAVNLSQSKKDSRQRERNIANAEAHQKEQKRAKNRERDRRLKEQAEERKRKELPDIRDDGSDEDDVDPEQGEDNDVLARMERAMKEAQGEEGVDSDADGDDVNESELEDGDGSDEEGSERGDGGDDEDGSGTELDGSSSSLKRKRNPNHLPDELFTAAFSGVTQTKRKQESSSHESQKAPNKRRKHSHPESSHKDMVLGSRVIRNLNSTTTSASAAASKAASAGKGTMPSRKVRKFVDRTLALKSAVAKSRGWERRPAHLGVLRTSGPAANFVR</sequence>
<gene>
    <name evidence="1" type="ORF">BDN72DRAFT_846789</name>
</gene>
<proteinExistence type="predicted"/>
<feature type="non-terminal residue" evidence="1">
    <location>
        <position position="299"/>
    </location>
</feature>
<dbReference type="Proteomes" id="UP000308600">
    <property type="component" value="Unassembled WGS sequence"/>
</dbReference>
<evidence type="ECO:0000313" key="1">
    <source>
        <dbReference type="EMBL" id="TFK64216.1"/>
    </source>
</evidence>
<organism evidence="1 2">
    <name type="scientific">Pluteus cervinus</name>
    <dbReference type="NCBI Taxonomy" id="181527"/>
    <lineage>
        <taxon>Eukaryota</taxon>
        <taxon>Fungi</taxon>
        <taxon>Dikarya</taxon>
        <taxon>Basidiomycota</taxon>
        <taxon>Agaricomycotina</taxon>
        <taxon>Agaricomycetes</taxon>
        <taxon>Agaricomycetidae</taxon>
        <taxon>Agaricales</taxon>
        <taxon>Pluteineae</taxon>
        <taxon>Pluteaceae</taxon>
        <taxon>Pluteus</taxon>
    </lineage>
</organism>
<name>A0ACD3AFA3_9AGAR</name>
<dbReference type="EMBL" id="ML208484">
    <property type="protein sequence ID" value="TFK64216.1"/>
    <property type="molecule type" value="Genomic_DNA"/>
</dbReference>
<accession>A0ACD3AFA3</accession>
<protein>
    <submittedName>
        <fullName evidence="1">Uncharacterized protein</fullName>
    </submittedName>
</protein>